<accession>A0A4S4BUE2</accession>
<dbReference type="Pfam" id="PF01547">
    <property type="entry name" value="SBP_bac_1"/>
    <property type="match status" value="1"/>
</dbReference>
<evidence type="ECO:0000256" key="2">
    <source>
        <dbReference type="ARBA" id="ARBA00022729"/>
    </source>
</evidence>
<dbReference type="Gene3D" id="3.40.190.10">
    <property type="entry name" value="Periplasmic binding protein-like II"/>
    <property type="match status" value="1"/>
</dbReference>
<dbReference type="PANTHER" id="PTHR43649">
    <property type="entry name" value="ARABINOSE-BINDING PROTEIN-RELATED"/>
    <property type="match status" value="1"/>
</dbReference>
<sequence>MFVMRTTSMSRRGTAAAASALLLAITLAACSSDKNEGSEEASPSAAANSDSGGKEVVTVAVFTEDRFLEDAAAKFEQAHPDIDIQIQETVPTDTSGNQMMIMRGPGDEGPAQEDIDKYVNSIGTALMSGKAADLISVGYLPVDRYLDKGMFADWSELAGKDSAFKTDDYYERVLRGITDGDLWYAIPVDYSIRALIGDAAAIEQAGGADDKTWTWEQFIALCAKIAGETGADGKNRQALIGIEPTDLIGYLTESVYGKLVAEAGKGYKFDEEAFRGYLEQVKQLYDSGAASTDRMGQGGPVFETSTISQPMELAMLPNRLQDGESAVLGIPGSGTDEGLEFTSDLAFALNDKSKVKDAAWEFVKFLLSADIQSSPSLQGFPVHQEAAKTRLERFAEELQSGRAKIMIKSEGGEPSPVTAITDEQIEEALALLPSVGRYNRKDDKVIGIVTEETAAYFSGSKSADAVAKAVASRVDTYLNE</sequence>
<evidence type="ECO:0000256" key="1">
    <source>
        <dbReference type="ARBA" id="ARBA00022475"/>
    </source>
</evidence>
<keyword evidence="5" id="KW-0449">Lipoprotein</keyword>
<evidence type="ECO:0000313" key="8">
    <source>
        <dbReference type="Proteomes" id="UP000310636"/>
    </source>
</evidence>
<evidence type="ECO:0000256" key="3">
    <source>
        <dbReference type="ARBA" id="ARBA00023136"/>
    </source>
</evidence>
<evidence type="ECO:0000256" key="6">
    <source>
        <dbReference type="SAM" id="SignalP"/>
    </source>
</evidence>
<feature type="chain" id="PRO_5038436084" evidence="6">
    <location>
        <begin position="32"/>
        <end position="480"/>
    </location>
</feature>
<keyword evidence="1" id="KW-1003">Cell membrane</keyword>
<dbReference type="AlphaFoldDB" id="A0A4S4BUE2"/>
<evidence type="ECO:0000256" key="4">
    <source>
        <dbReference type="ARBA" id="ARBA00023139"/>
    </source>
</evidence>
<organism evidence="7 8">
    <name type="scientific">Cohnella fermenti</name>
    <dbReference type="NCBI Taxonomy" id="2565925"/>
    <lineage>
        <taxon>Bacteria</taxon>
        <taxon>Bacillati</taxon>
        <taxon>Bacillota</taxon>
        <taxon>Bacilli</taxon>
        <taxon>Bacillales</taxon>
        <taxon>Paenibacillaceae</taxon>
        <taxon>Cohnella</taxon>
    </lineage>
</organism>
<protein>
    <submittedName>
        <fullName evidence="7">Extracellular solute-binding protein</fullName>
    </submittedName>
</protein>
<keyword evidence="2 6" id="KW-0732">Signal</keyword>
<feature type="signal peptide" evidence="6">
    <location>
        <begin position="1"/>
        <end position="31"/>
    </location>
</feature>
<dbReference type="OrthoDB" id="1992988at2"/>
<dbReference type="SUPFAM" id="SSF53850">
    <property type="entry name" value="Periplasmic binding protein-like II"/>
    <property type="match status" value="1"/>
</dbReference>
<name>A0A4S4BUE2_9BACL</name>
<comment type="caution">
    <text evidence="7">The sequence shown here is derived from an EMBL/GenBank/DDBJ whole genome shotgun (WGS) entry which is preliminary data.</text>
</comment>
<evidence type="ECO:0000313" key="7">
    <source>
        <dbReference type="EMBL" id="THF78734.1"/>
    </source>
</evidence>
<proteinExistence type="predicted"/>
<keyword evidence="8" id="KW-1185">Reference proteome</keyword>
<reference evidence="7 8" key="1">
    <citation type="submission" date="2019-04" db="EMBL/GenBank/DDBJ databases">
        <title>Cohnella sp. nov. isolated from preserved vegetables.</title>
        <authorList>
            <person name="Lin S.-Y."/>
            <person name="Hung M.-H."/>
            <person name="Young C.-C."/>
        </authorList>
    </citation>
    <scope>NUCLEOTIDE SEQUENCE [LARGE SCALE GENOMIC DNA]</scope>
    <source>
        <strain evidence="7 8">CC-MHH1044</strain>
    </source>
</reference>
<dbReference type="EMBL" id="SSOB01000015">
    <property type="protein sequence ID" value="THF78734.1"/>
    <property type="molecule type" value="Genomic_DNA"/>
</dbReference>
<dbReference type="Proteomes" id="UP000310636">
    <property type="component" value="Unassembled WGS sequence"/>
</dbReference>
<gene>
    <name evidence="7" type="ORF">E6C55_13480</name>
</gene>
<dbReference type="InterPro" id="IPR006059">
    <property type="entry name" value="SBP"/>
</dbReference>
<keyword evidence="4" id="KW-0564">Palmitate</keyword>
<dbReference type="PANTHER" id="PTHR43649:SF33">
    <property type="entry name" value="POLYGALACTURONAN_RHAMNOGALACTURONAN-BINDING PROTEIN YTCQ"/>
    <property type="match status" value="1"/>
</dbReference>
<evidence type="ECO:0000256" key="5">
    <source>
        <dbReference type="ARBA" id="ARBA00023288"/>
    </source>
</evidence>
<dbReference type="InterPro" id="IPR050490">
    <property type="entry name" value="Bact_solute-bd_prot1"/>
</dbReference>
<keyword evidence="3" id="KW-0472">Membrane</keyword>
<dbReference type="PROSITE" id="PS51257">
    <property type="entry name" value="PROKAR_LIPOPROTEIN"/>
    <property type="match status" value="1"/>
</dbReference>